<dbReference type="Gene3D" id="3.40.50.2300">
    <property type="match status" value="2"/>
</dbReference>
<evidence type="ECO:0000313" key="12">
    <source>
        <dbReference type="RefSeq" id="XP_031429096.1"/>
    </source>
</evidence>
<organism evidence="11 12">
    <name type="scientific">Clupea harengus</name>
    <name type="common">Atlantic herring</name>
    <dbReference type="NCBI Taxonomy" id="7950"/>
    <lineage>
        <taxon>Eukaryota</taxon>
        <taxon>Metazoa</taxon>
        <taxon>Chordata</taxon>
        <taxon>Craniata</taxon>
        <taxon>Vertebrata</taxon>
        <taxon>Euteleostomi</taxon>
        <taxon>Actinopterygii</taxon>
        <taxon>Neopterygii</taxon>
        <taxon>Teleostei</taxon>
        <taxon>Clupei</taxon>
        <taxon>Clupeiformes</taxon>
        <taxon>Clupeoidei</taxon>
        <taxon>Clupeidae</taxon>
        <taxon>Clupea</taxon>
    </lineage>
</organism>
<evidence type="ECO:0000256" key="3">
    <source>
        <dbReference type="ARBA" id="ARBA00022729"/>
    </source>
</evidence>
<protein>
    <submittedName>
        <fullName evidence="12">Heat-stable enterotoxin receptor-like</fullName>
    </submittedName>
</protein>
<name>A0A6P8G076_CLUHA</name>
<evidence type="ECO:0000256" key="9">
    <source>
        <dbReference type="SAM" id="SignalP"/>
    </source>
</evidence>
<proteinExistence type="predicted"/>
<keyword evidence="5 8" id="KW-0472">Membrane</keyword>
<keyword evidence="2 8" id="KW-0812">Transmembrane</keyword>
<dbReference type="InterPro" id="IPR001170">
    <property type="entry name" value="ANPR/GUC"/>
</dbReference>
<keyword evidence="7" id="KW-0325">Glycoprotein</keyword>
<sequence>MLHLRCVLGLWFLNVVVVEGGFLESCRGRLFNLNVVLLEDDVSMWSLKYVREAVYSAINKDKLRNEAAGLTYTIRPNFCGFNTTLYRKRGCPSSSCEGVEILKSLHDNKTVGCAMLGPSCTYATFQLVDQNVGFTLSIPIISAGSFGLSCDDKPNLTRLLPPAHKVSSFFQHFWNVTGNHIKRHEWETAYVFKREDNSEECFWYINAMEAATHQFAKQIKREILRSLTELQDKLGNDASRHSNIFILCGTPKEIAAAKNVAFDIHPDIVFILIDIFNPHYHSNSTALPYMKNVLVLTHPNTRNYSGVDWSNNNSMINDYVAGYHDGVLLFGHVIRQELMQNRSRNGPSSAQPLFTNPFRNVAFDGLGGRYELDEKGDRDVHFSLIYTSNTDAKYKILFEFNSATNHVELVDINPDLIWPKSRLPDDKPANGLEPQQIIMIVLGLSVVIVTGIALIFYRQNRMERRNQKKWSHIQSELIAQLDDKERSLISLRIDGEHKDSGNQIRKGRYDKKPVILKELDHTDD</sequence>
<feature type="transmembrane region" description="Helical" evidence="8">
    <location>
        <begin position="437"/>
        <end position="457"/>
    </location>
</feature>
<evidence type="ECO:0000256" key="4">
    <source>
        <dbReference type="ARBA" id="ARBA00022989"/>
    </source>
</evidence>
<dbReference type="PRINTS" id="PR00255">
    <property type="entry name" value="NATPEPTIDER"/>
</dbReference>
<dbReference type="AlphaFoldDB" id="A0A6P8G076"/>
<evidence type="ECO:0000256" key="8">
    <source>
        <dbReference type="SAM" id="Phobius"/>
    </source>
</evidence>
<feature type="chain" id="PRO_5028474721" evidence="9">
    <location>
        <begin position="21"/>
        <end position="524"/>
    </location>
</feature>
<comment type="subcellular location">
    <subcellularLocation>
        <location evidence="1">Membrane</location>
        <topology evidence="1">Single-pass type I membrane protein</topology>
    </subcellularLocation>
</comment>
<dbReference type="KEGG" id="char:105897967"/>
<dbReference type="InterPro" id="IPR028082">
    <property type="entry name" value="Peripla_BP_I"/>
</dbReference>
<keyword evidence="3 9" id="KW-0732">Signal</keyword>
<evidence type="ECO:0000259" key="10">
    <source>
        <dbReference type="Pfam" id="PF01094"/>
    </source>
</evidence>
<evidence type="ECO:0000256" key="6">
    <source>
        <dbReference type="ARBA" id="ARBA00023170"/>
    </source>
</evidence>
<dbReference type="SUPFAM" id="SSF53822">
    <property type="entry name" value="Periplasmic binding protein-like I"/>
    <property type="match status" value="1"/>
</dbReference>
<gene>
    <name evidence="12" type="primary">LOC105897967</name>
</gene>
<evidence type="ECO:0000256" key="1">
    <source>
        <dbReference type="ARBA" id="ARBA00004479"/>
    </source>
</evidence>
<evidence type="ECO:0000256" key="2">
    <source>
        <dbReference type="ARBA" id="ARBA00022692"/>
    </source>
</evidence>
<feature type="domain" description="Receptor ligand binding region" evidence="10">
    <location>
        <begin position="109"/>
        <end position="386"/>
    </location>
</feature>
<dbReference type="Proteomes" id="UP000515152">
    <property type="component" value="Chromosome 1"/>
</dbReference>
<keyword evidence="11" id="KW-1185">Reference proteome</keyword>
<evidence type="ECO:0000256" key="5">
    <source>
        <dbReference type="ARBA" id="ARBA00023136"/>
    </source>
</evidence>
<keyword evidence="4 8" id="KW-1133">Transmembrane helix</keyword>
<dbReference type="OrthoDB" id="8951267at2759"/>
<feature type="signal peptide" evidence="9">
    <location>
        <begin position="1"/>
        <end position="20"/>
    </location>
</feature>
<accession>A0A6P8G076</accession>
<dbReference type="Pfam" id="PF01094">
    <property type="entry name" value="ANF_receptor"/>
    <property type="match status" value="1"/>
</dbReference>
<dbReference type="GO" id="GO:0016020">
    <property type="term" value="C:membrane"/>
    <property type="evidence" value="ECO:0007669"/>
    <property type="project" value="UniProtKB-SubCell"/>
</dbReference>
<dbReference type="InterPro" id="IPR001828">
    <property type="entry name" value="ANF_lig-bd_rcpt"/>
</dbReference>
<dbReference type="RefSeq" id="XP_031429096.1">
    <property type="nucleotide sequence ID" value="XM_031573236.2"/>
</dbReference>
<dbReference type="GeneID" id="105897967"/>
<evidence type="ECO:0000313" key="11">
    <source>
        <dbReference type="Proteomes" id="UP000515152"/>
    </source>
</evidence>
<dbReference type="FunFam" id="3.40.50.2300:FF:000185">
    <property type="entry name" value="Guanylate cyclase"/>
    <property type="match status" value="1"/>
</dbReference>
<keyword evidence="6" id="KW-0675">Receptor</keyword>
<reference evidence="12" key="1">
    <citation type="submission" date="2025-08" db="UniProtKB">
        <authorList>
            <consortium name="RefSeq"/>
        </authorList>
    </citation>
    <scope>IDENTIFICATION</scope>
</reference>
<evidence type="ECO:0000256" key="7">
    <source>
        <dbReference type="ARBA" id="ARBA00023180"/>
    </source>
</evidence>